<dbReference type="EMBL" id="BMXT01000002">
    <property type="protein sequence ID" value="GGY26808.1"/>
    <property type="molecule type" value="Genomic_DNA"/>
</dbReference>
<proteinExistence type="predicted"/>
<comment type="caution">
    <text evidence="1">The sequence shown here is derived from an EMBL/GenBank/DDBJ whole genome shotgun (WGS) entry which is preliminary data.</text>
</comment>
<name>A0ABQ2ZY27_9GAMM</name>
<sequence>MQTLKLSVSLPDETHPDMELRLSANDSDCDVVIALPLRPRSEPVTAIVAGTIAQSAANSAEDDYVLGGYAGI</sequence>
<reference evidence="2" key="1">
    <citation type="journal article" date="2019" name="Int. J. Syst. Evol. Microbiol.">
        <title>The Global Catalogue of Microorganisms (GCM) 10K type strain sequencing project: providing services to taxonomists for standard genome sequencing and annotation.</title>
        <authorList>
            <consortium name="The Broad Institute Genomics Platform"/>
            <consortium name="The Broad Institute Genome Sequencing Center for Infectious Disease"/>
            <person name="Wu L."/>
            <person name="Ma J."/>
        </authorList>
    </citation>
    <scope>NUCLEOTIDE SEQUENCE [LARGE SCALE GENOMIC DNA]</scope>
    <source>
        <strain evidence="2">KCTC 22232</strain>
    </source>
</reference>
<gene>
    <name evidence="1" type="ORF">GCM10008098_19820</name>
</gene>
<organism evidence="1 2">
    <name type="scientific">Rhodanobacter panaciterrae</name>
    <dbReference type="NCBI Taxonomy" id="490572"/>
    <lineage>
        <taxon>Bacteria</taxon>
        <taxon>Pseudomonadati</taxon>
        <taxon>Pseudomonadota</taxon>
        <taxon>Gammaproteobacteria</taxon>
        <taxon>Lysobacterales</taxon>
        <taxon>Rhodanobacteraceae</taxon>
        <taxon>Rhodanobacter</taxon>
    </lineage>
</organism>
<keyword evidence="2" id="KW-1185">Reference proteome</keyword>
<protein>
    <submittedName>
        <fullName evidence="1">Uncharacterized protein</fullName>
    </submittedName>
</protein>
<evidence type="ECO:0000313" key="1">
    <source>
        <dbReference type="EMBL" id="GGY26808.1"/>
    </source>
</evidence>
<dbReference type="Proteomes" id="UP000621898">
    <property type="component" value="Unassembled WGS sequence"/>
</dbReference>
<dbReference type="RefSeq" id="WP_189441075.1">
    <property type="nucleotide sequence ID" value="NZ_BMXT01000002.1"/>
</dbReference>
<evidence type="ECO:0000313" key="2">
    <source>
        <dbReference type="Proteomes" id="UP000621898"/>
    </source>
</evidence>
<accession>A0ABQ2ZY27</accession>